<dbReference type="OrthoDB" id="2423195at2759"/>
<reference evidence="6" key="1">
    <citation type="journal article" date="2017" name="Genome Biol.">
        <title>Comparative genomics reveals high biological diversity and specific adaptations in the industrially and medically important fungal genus Aspergillus.</title>
        <authorList>
            <person name="de Vries R.P."/>
            <person name="Riley R."/>
            <person name="Wiebenga A."/>
            <person name="Aguilar-Osorio G."/>
            <person name="Amillis S."/>
            <person name="Uchima C.A."/>
            <person name="Anderluh G."/>
            <person name="Asadollahi M."/>
            <person name="Askin M."/>
            <person name="Barry K."/>
            <person name="Battaglia E."/>
            <person name="Bayram O."/>
            <person name="Benocci T."/>
            <person name="Braus-Stromeyer S.A."/>
            <person name="Caldana C."/>
            <person name="Canovas D."/>
            <person name="Cerqueira G.C."/>
            <person name="Chen F."/>
            <person name="Chen W."/>
            <person name="Choi C."/>
            <person name="Clum A."/>
            <person name="Dos Santos R.A."/>
            <person name="Damasio A.R."/>
            <person name="Diallinas G."/>
            <person name="Emri T."/>
            <person name="Fekete E."/>
            <person name="Flipphi M."/>
            <person name="Freyberg S."/>
            <person name="Gallo A."/>
            <person name="Gournas C."/>
            <person name="Habgood R."/>
            <person name="Hainaut M."/>
            <person name="Harispe M.L."/>
            <person name="Henrissat B."/>
            <person name="Hilden K.S."/>
            <person name="Hope R."/>
            <person name="Hossain A."/>
            <person name="Karabika E."/>
            <person name="Karaffa L."/>
            <person name="Karanyi Z."/>
            <person name="Krasevec N."/>
            <person name="Kuo A."/>
            <person name="Kusch H."/>
            <person name="LaButti K."/>
            <person name="Lagendijk E.L."/>
            <person name="Lapidus A."/>
            <person name="Levasseur A."/>
            <person name="Lindquist E."/>
            <person name="Lipzen A."/>
            <person name="Logrieco A.F."/>
            <person name="MacCabe A."/>
            <person name="Maekelae M.R."/>
            <person name="Malavazi I."/>
            <person name="Melin P."/>
            <person name="Meyer V."/>
            <person name="Mielnichuk N."/>
            <person name="Miskei M."/>
            <person name="Molnar A.P."/>
            <person name="Mule G."/>
            <person name="Ngan C.Y."/>
            <person name="Orejas M."/>
            <person name="Orosz E."/>
            <person name="Ouedraogo J.P."/>
            <person name="Overkamp K.M."/>
            <person name="Park H.-S."/>
            <person name="Perrone G."/>
            <person name="Piumi F."/>
            <person name="Punt P.J."/>
            <person name="Ram A.F."/>
            <person name="Ramon A."/>
            <person name="Rauscher S."/>
            <person name="Record E."/>
            <person name="Riano-Pachon D.M."/>
            <person name="Robert V."/>
            <person name="Roehrig J."/>
            <person name="Ruller R."/>
            <person name="Salamov A."/>
            <person name="Salih N.S."/>
            <person name="Samson R.A."/>
            <person name="Sandor E."/>
            <person name="Sanguinetti M."/>
            <person name="Schuetze T."/>
            <person name="Sepcic K."/>
            <person name="Shelest E."/>
            <person name="Sherlock G."/>
            <person name="Sophianopoulou V."/>
            <person name="Squina F.M."/>
            <person name="Sun H."/>
            <person name="Susca A."/>
            <person name="Todd R.B."/>
            <person name="Tsang A."/>
            <person name="Unkles S.E."/>
            <person name="van de Wiele N."/>
            <person name="van Rossen-Uffink D."/>
            <person name="Oliveira J.V."/>
            <person name="Vesth T.C."/>
            <person name="Visser J."/>
            <person name="Yu J.-H."/>
            <person name="Zhou M."/>
            <person name="Andersen M.R."/>
            <person name="Archer D.B."/>
            <person name="Baker S.E."/>
            <person name="Benoit I."/>
            <person name="Brakhage A.A."/>
            <person name="Braus G.H."/>
            <person name="Fischer R."/>
            <person name="Frisvad J.C."/>
            <person name="Goldman G.H."/>
            <person name="Houbraken J."/>
            <person name="Oakley B."/>
            <person name="Pocsi I."/>
            <person name="Scazzocchio C."/>
            <person name="Seiboth B."/>
            <person name="vanKuyk P.A."/>
            <person name="Wortman J."/>
            <person name="Dyer P.S."/>
            <person name="Grigoriev I.V."/>
        </authorList>
    </citation>
    <scope>NUCLEOTIDE SEQUENCE [LARGE SCALE GENOMIC DNA]</scope>
    <source>
        <strain evidence="6">DTO 134E9</strain>
    </source>
</reference>
<name>A0A1L9RV37_ASPWE</name>
<dbReference type="InterPro" id="IPR041627">
    <property type="entry name" value="AAA_lid_6"/>
</dbReference>
<dbReference type="SUPFAM" id="SSF52540">
    <property type="entry name" value="P-loop containing nucleoside triphosphate hydrolases"/>
    <property type="match status" value="2"/>
</dbReference>
<evidence type="ECO:0000313" key="6">
    <source>
        <dbReference type="Proteomes" id="UP000184383"/>
    </source>
</evidence>
<evidence type="ECO:0000313" key="5">
    <source>
        <dbReference type="EMBL" id="OJJ38779.1"/>
    </source>
</evidence>
<dbReference type="InterPro" id="IPR003593">
    <property type="entry name" value="AAA+_ATPase"/>
</dbReference>
<dbReference type="PRINTS" id="PR00819">
    <property type="entry name" value="CBXCFQXSUPER"/>
</dbReference>
<dbReference type="Proteomes" id="UP000184383">
    <property type="component" value="Unassembled WGS sequence"/>
</dbReference>
<dbReference type="PANTHER" id="PTHR43392:SF2">
    <property type="entry name" value="AAA-TYPE ATPASE FAMILY PROTEIN _ ANKYRIN REPEAT FAMILY PROTEIN"/>
    <property type="match status" value="1"/>
</dbReference>
<evidence type="ECO:0000256" key="3">
    <source>
        <dbReference type="ARBA" id="ARBA00022840"/>
    </source>
</evidence>
<organism evidence="5 6">
    <name type="scientific">Aspergillus wentii DTO 134E9</name>
    <dbReference type="NCBI Taxonomy" id="1073089"/>
    <lineage>
        <taxon>Eukaryota</taxon>
        <taxon>Fungi</taxon>
        <taxon>Dikarya</taxon>
        <taxon>Ascomycota</taxon>
        <taxon>Pezizomycotina</taxon>
        <taxon>Eurotiomycetes</taxon>
        <taxon>Eurotiomycetidae</taxon>
        <taxon>Eurotiales</taxon>
        <taxon>Aspergillaceae</taxon>
        <taxon>Aspergillus</taxon>
        <taxon>Aspergillus subgen. Cremei</taxon>
    </lineage>
</organism>
<feature type="domain" description="AAA+ ATPase" evidence="4">
    <location>
        <begin position="211"/>
        <end position="352"/>
    </location>
</feature>
<dbReference type="InterPro" id="IPR027417">
    <property type="entry name" value="P-loop_NTPase"/>
</dbReference>
<dbReference type="PANTHER" id="PTHR43392">
    <property type="entry name" value="AAA-TYPE ATPASE FAMILY PROTEIN / ANKYRIN REPEAT FAMILY PROTEIN"/>
    <property type="match status" value="1"/>
</dbReference>
<dbReference type="GO" id="GO:0005524">
    <property type="term" value="F:ATP binding"/>
    <property type="evidence" value="ECO:0007669"/>
    <property type="project" value="UniProtKB-KW"/>
</dbReference>
<keyword evidence="2" id="KW-0547">Nucleotide-binding</keyword>
<dbReference type="EMBL" id="KV878210">
    <property type="protein sequence ID" value="OJJ38779.1"/>
    <property type="molecule type" value="Genomic_DNA"/>
</dbReference>
<evidence type="ECO:0000256" key="2">
    <source>
        <dbReference type="ARBA" id="ARBA00022741"/>
    </source>
</evidence>
<dbReference type="Gene3D" id="3.40.50.300">
    <property type="entry name" value="P-loop containing nucleotide triphosphate hydrolases"/>
    <property type="match status" value="2"/>
</dbReference>
<accession>A0A1L9RV37</accession>
<dbReference type="InterPro" id="IPR000641">
    <property type="entry name" value="CbxX/CfxQ"/>
</dbReference>
<dbReference type="InterPro" id="IPR003959">
    <property type="entry name" value="ATPase_AAA_core"/>
</dbReference>
<dbReference type="AlphaFoldDB" id="A0A1L9RV37"/>
<dbReference type="GeneID" id="63743609"/>
<dbReference type="RefSeq" id="XP_040692455.1">
    <property type="nucleotide sequence ID" value="XM_040827761.1"/>
</dbReference>
<gene>
    <name evidence="5" type="ORF">ASPWEDRAFT_105830</name>
</gene>
<evidence type="ECO:0000256" key="1">
    <source>
        <dbReference type="ARBA" id="ARBA00010378"/>
    </source>
</evidence>
<protein>
    <recommendedName>
        <fullName evidence="4">AAA+ ATPase domain-containing protein</fullName>
    </recommendedName>
</protein>
<comment type="similarity">
    <text evidence="1">Belongs to the CbxX/CfxQ family.</text>
</comment>
<dbReference type="Pfam" id="PF17866">
    <property type="entry name" value="AAA_lid_6"/>
    <property type="match status" value="1"/>
</dbReference>
<dbReference type="InterPro" id="IPR050773">
    <property type="entry name" value="CbxX/CfxQ_RuBisCO_ESX"/>
</dbReference>
<dbReference type="Pfam" id="PF00004">
    <property type="entry name" value="AAA"/>
    <property type="match status" value="2"/>
</dbReference>
<proteinExistence type="inferred from homology"/>
<dbReference type="VEuPathDB" id="FungiDB:ASPWEDRAFT_105830"/>
<dbReference type="GO" id="GO:0016887">
    <property type="term" value="F:ATP hydrolysis activity"/>
    <property type="evidence" value="ECO:0007669"/>
    <property type="project" value="InterPro"/>
</dbReference>
<sequence>MVIDGTLQLVKNKIATEVFLSVTKEYAGKIQLVFTGATKQIMDFCNNGELRWRFPERIQLKDHTDADIRYLILQHLKRNIKVSSVEGGWEGVYINILARRIGRSRGGNQFANHWTLETDLAKVFHRQADRIRRQQPLVASEEAGDDPIHFLTKSDLIGPEPSDINSQIDAWKDLQSMTGLEKVKAAINELMRRAHTNYHRELQGKEPLQTTLNRVFLGLPGTGKTTVAKLYGQILASLGLLSSSEVVIKNPADFIGQYIGDSELNTKSILEATEGKVLIIDDFHMLYQGNGHGTNDSDSFRLVVVDTMVAILQNKPSDDRCVILIGYPDLMQEFFRNTNPGLQRRFPLEDAFVFEDYELRHLSQILDLKLSRDQIQISEKAKTVALEMLSRARDRPNFGNGGDVENLLGRAKTACHTRTKDSPQPPEVTILEPQDFDYDYNRASHPGDVCESLFSGMVGFEEIIALFKGYQEMVAAMRRHHIDPRPYIPFTFVFKGPPGSGKTTTARFVGRIFYEMGFLSTSEVVECSATNLVGQYHGHTGPKTIALLESALGKVLFIDEAYRLSHGFSPRGSGGSFAQEAVEELVDCMTKPRYARKVVIVLAGYSGDMDRMMRMNQGLRGRFATDIVFPQLLPGHCLKHLEEQIGKSKVTIRYEPDPNRERKKIVFRLFAKLSGTKSWANGRDVEALSRSIVGYVFKNQGKVKHVDQLSISLDDLILFLKDMLRKRKQGHGDKAH</sequence>
<keyword evidence="6" id="KW-1185">Reference proteome</keyword>
<dbReference type="SMART" id="SM00382">
    <property type="entry name" value="AAA"/>
    <property type="match status" value="2"/>
</dbReference>
<dbReference type="CDD" id="cd00009">
    <property type="entry name" value="AAA"/>
    <property type="match status" value="2"/>
</dbReference>
<dbReference type="STRING" id="1073089.A0A1L9RV37"/>
<feature type="domain" description="AAA+ ATPase" evidence="4">
    <location>
        <begin position="488"/>
        <end position="633"/>
    </location>
</feature>
<keyword evidence="3" id="KW-0067">ATP-binding</keyword>
<dbReference type="Gene3D" id="1.10.8.60">
    <property type="match status" value="1"/>
</dbReference>
<dbReference type="FunFam" id="3.40.50.300:FF:000216">
    <property type="entry name" value="Type VII secretion ATPase EccA"/>
    <property type="match status" value="2"/>
</dbReference>
<evidence type="ECO:0000259" key="4">
    <source>
        <dbReference type="SMART" id="SM00382"/>
    </source>
</evidence>